<comment type="caution">
    <text evidence="1">The sequence shown here is derived from an EMBL/GenBank/DDBJ whole genome shotgun (WGS) entry which is preliminary data.</text>
</comment>
<keyword evidence="2" id="KW-1185">Reference proteome</keyword>
<dbReference type="Pfam" id="PF05331">
    <property type="entry name" value="DUF742"/>
    <property type="match status" value="1"/>
</dbReference>
<organism evidence="1 2">
    <name type="scientific">Sphaerisporangium aureirubrum</name>
    <dbReference type="NCBI Taxonomy" id="1544736"/>
    <lineage>
        <taxon>Bacteria</taxon>
        <taxon>Bacillati</taxon>
        <taxon>Actinomycetota</taxon>
        <taxon>Actinomycetes</taxon>
        <taxon>Streptosporangiales</taxon>
        <taxon>Streptosporangiaceae</taxon>
        <taxon>Sphaerisporangium</taxon>
    </lineage>
</organism>
<evidence type="ECO:0000313" key="2">
    <source>
        <dbReference type="Proteomes" id="UP001596137"/>
    </source>
</evidence>
<proteinExistence type="predicted"/>
<dbReference type="PANTHER" id="PTHR36221:SF1">
    <property type="entry name" value="DUF742 DOMAIN-CONTAINING PROTEIN"/>
    <property type="match status" value="1"/>
</dbReference>
<dbReference type="InterPro" id="IPR007995">
    <property type="entry name" value="DUF742"/>
</dbReference>
<reference evidence="2" key="1">
    <citation type="journal article" date="2019" name="Int. J. Syst. Evol. Microbiol.">
        <title>The Global Catalogue of Microorganisms (GCM) 10K type strain sequencing project: providing services to taxonomists for standard genome sequencing and annotation.</title>
        <authorList>
            <consortium name="The Broad Institute Genomics Platform"/>
            <consortium name="The Broad Institute Genome Sequencing Center for Infectious Disease"/>
            <person name="Wu L."/>
            <person name="Ma J."/>
        </authorList>
    </citation>
    <scope>NUCLEOTIDE SEQUENCE [LARGE SCALE GENOMIC DNA]</scope>
    <source>
        <strain evidence="2">JCM 30346</strain>
    </source>
</reference>
<evidence type="ECO:0000313" key="1">
    <source>
        <dbReference type="EMBL" id="MFC6080319.1"/>
    </source>
</evidence>
<dbReference type="Proteomes" id="UP001596137">
    <property type="component" value="Unassembled WGS sequence"/>
</dbReference>
<gene>
    <name evidence="1" type="ORF">ACFP1K_04070</name>
</gene>
<accession>A0ABW1NAD3</accession>
<sequence>MEGEWIDDGPVVRPFALVRGRTPPPASSFELLTLIVATGADAPGAAELGPEHRRLLALVRRSRPVVEVASDVDLPLGVLRLLLADLLDQGLILTRSPTPAGPVPQAELLREVIEGLRAL</sequence>
<name>A0ABW1NAD3_9ACTN</name>
<dbReference type="RefSeq" id="WP_380747099.1">
    <property type="nucleotide sequence ID" value="NZ_JBHSRF010000004.1"/>
</dbReference>
<dbReference type="PANTHER" id="PTHR36221">
    <property type="entry name" value="DUF742 DOMAIN-CONTAINING PROTEIN"/>
    <property type="match status" value="1"/>
</dbReference>
<protein>
    <submittedName>
        <fullName evidence="1">DUF742 domain-containing protein</fullName>
    </submittedName>
</protein>
<dbReference type="EMBL" id="JBHSRF010000004">
    <property type="protein sequence ID" value="MFC6080319.1"/>
    <property type="molecule type" value="Genomic_DNA"/>
</dbReference>